<keyword evidence="2" id="KW-1185">Reference proteome</keyword>
<proteinExistence type="predicted"/>
<reference evidence="1" key="1">
    <citation type="submission" date="2019-04" db="EMBL/GenBank/DDBJ databases">
        <title>Microbes associate with the intestines of laboratory mice.</title>
        <authorList>
            <person name="Navarre W."/>
            <person name="Wong E."/>
            <person name="Huang K."/>
            <person name="Tropini C."/>
            <person name="Ng K."/>
            <person name="Yu B."/>
        </authorList>
    </citation>
    <scope>NUCLEOTIDE SEQUENCE</scope>
    <source>
        <strain evidence="1">NM01_1-7b</strain>
    </source>
</reference>
<dbReference type="Proteomes" id="UP000304953">
    <property type="component" value="Unassembled WGS sequence"/>
</dbReference>
<accession>A0AC61RZA9</accession>
<sequence>MLLKMSISSSILIILIVILRFVALNRLPKKFFVLLWNIAILRLLIPFDLPMHYGLASPMTKLADSGISHYNTANSPLITETLKEPITDTTVALSLNNVAWMTIVWAAGMAVMLVIFGVLYWREYQKIRTALPISKESDDYFRSVTTIPKRVKLLVSDRISTPLTYGVLSPKIIFPKIFKLSDNTKIKYVLTHEMIHIKRLDNLWKIIILIVVSIHWFNPFVWIMYRLLNRDIELSCDEKVVALLGETAKKEYVTTLVDLAEKQYHWSFISNGFGKNAIQERIVAIMTFKKATCLSIGCTVVLLAGAITVFAQNDFKVAGTDAGTMSKAHITEDKKNYLEKTEIEDGEYLHHGITVINGAYYYQGVRIRIFMDLRENKSFETFSFDKEGTVDIRLIRSKNNSIKKIEYLTKEEADEILSDFEDSELDGQTEEQHTGVITRLAKEELPNKVIDAINSCDDEKWYVINDKEYQYVYFNGLTANYAFQPEIYADSHSGTLQIYDMGTSTKNYVLLEIERNISLKILYNHSQVSYTEIAL</sequence>
<organism evidence="1 2">
    <name type="scientific">Petralouisia muris</name>
    <dbReference type="NCBI Taxonomy" id="3032872"/>
    <lineage>
        <taxon>Bacteria</taxon>
        <taxon>Bacillati</taxon>
        <taxon>Bacillota</taxon>
        <taxon>Clostridia</taxon>
        <taxon>Lachnospirales</taxon>
        <taxon>Lachnospiraceae</taxon>
        <taxon>Petralouisia</taxon>
    </lineage>
</organism>
<dbReference type="EMBL" id="SRYA01000007">
    <property type="protein sequence ID" value="TGY97447.1"/>
    <property type="molecule type" value="Genomic_DNA"/>
</dbReference>
<protein>
    <submittedName>
        <fullName evidence="1">M56 family metallopeptidase</fullName>
    </submittedName>
</protein>
<evidence type="ECO:0000313" key="1">
    <source>
        <dbReference type="EMBL" id="TGY97447.1"/>
    </source>
</evidence>
<name>A0AC61RZA9_9FIRM</name>
<evidence type="ECO:0000313" key="2">
    <source>
        <dbReference type="Proteomes" id="UP000304953"/>
    </source>
</evidence>
<gene>
    <name evidence="1" type="ORF">E5329_04710</name>
</gene>
<comment type="caution">
    <text evidence="1">The sequence shown here is derived from an EMBL/GenBank/DDBJ whole genome shotgun (WGS) entry which is preliminary data.</text>
</comment>